<dbReference type="OrthoDB" id="2618234at2"/>
<dbReference type="EMBL" id="QXIR01000004">
    <property type="protein sequence ID" value="RIW37389.1"/>
    <property type="molecule type" value="Genomic_DNA"/>
</dbReference>
<protein>
    <submittedName>
        <fullName evidence="2">Uncharacterized protein</fullName>
    </submittedName>
</protein>
<keyword evidence="3" id="KW-1185">Reference proteome</keyword>
<keyword evidence="1" id="KW-1133">Transmembrane helix</keyword>
<gene>
    <name evidence="2" type="ORF">D3H55_04975</name>
</gene>
<sequence length="166" mass="20018">MIIIYEQSFDWNEWFVIITLIGLVLLMVFTKKIFTVAEATAFYLFGVAVVYFFDHTLSIEPWDFYDVNDKSSYEVMDFIYYIMNGPFSYFFVYLYSRLGIRGYNTILYLIAWSIFSVFTEWAGLKIGLFHYEKGYRMYWSFPIYMVTQSIFLVYYHKIINSREESS</sequence>
<evidence type="ECO:0000256" key="1">
    <source>
        <dbReference type="SAM" id="Phobius"/>
    </source>
</evidence>
<reference evidence="2 3" key="1">
    <citation type="submission" date="2018-09" db="EMBL/GenBank/DDBJ databases">
        <title>Bacillus saliacetes sp. nov., isolated from Thai shrimp paste (Ka-pi).</title>
        <authorList>
            <person name="Daroonpunt R."/>
            <person name="Tanasupawat S."/>
            <person name="Yiamsombut S."/>
        </authorList>
    </citation>
    <scope>NUCLEOTIDE SEQUENCE [LARGE SCALE GENOMIC DNA]</scope>
    <source>
        <strain evidence="2 3">SKP7-4</strain>
    </source>
</reference>
<evidence type="ECO:0000313" key="3">
    <source>
        <dbReference type="Proteomes" id="UP000265801"/>
    </source>
</evidence>
<feature type="transmembrane region" description="Helical" evidence="1">
    <location>
        <begin position="41"/>
        <end position="58"/>
    </location>
</feature>
<dbReference type="Proteomes" id="UP000265801">
    <property type="component" value="Unassembled WGS sequence"/>
</dbReference>
<proteinExistence type="predicted"/>
<evidence type="ECO:0000313" key="2">
    <source>
        <dbReference type="EMBL" id="RIW37389.1"/>
    </source>
</evidence>
<comment type="caution">
    <text evidence="2">The sequence shown here is derived from an EMBL/GenBank/DDBJ whole genome shotgun (WGS) entry which is preliminary data.</text>
</comment>
<feature type="transmembrane region" description="Helical" evidence="1">
    <location>
        <begin position="78"/>
        <end position="95"/>
    </location>
</feature>
<keyword evidence="1" id="KW-0812">Transmembrane</keyword>
<name>A0A3A1R493_9BACI</name>
<feature type="transmembrane region" description="Helical" evidence="1">
    <location>
        <begin position="137"/>
        <end position="155"/>
    </location>
</feature>
<keyword evidence="1" id="KW-0472">Membrane</keyword>
<dbReference type="AlphaFoldDB" id="A0A3A1R493"/>
<dbReference type="RefSeq" id="WP_119545808.1">
    <property type="nucleotide sequence ID" value="NZ_QXIR01000004.1"/>
</dbReference>
<feature type="transmembrane region" description="Helical" evidence="1">
    <location>
        <begin position="107"/>
        <end position="131"/>
    </location>
</feature>
<organism evidence="2 3">
    <name type="scientific">Bacillus salacetis</name>
    <dbReference type="NCBI Taxonomy" id="2315464"/>
    <lineage>
        <taxon>Bacteria</taxon>
        <taxon>Bacillati</taxon>
        <taxon>Bacillota</taxon>
        <taxon>Bacilli</taxon>
        <taxon>Bacillales</taxon>
        <taxon>Bacillaceae</taxon>
        <taxon>Bacillus</taxon>
    </lineage>
</organism>
<feature type="transmembrane region" description="Helical" evidence="1">
    <location>
        <begin position="12"/>
        <end position="29"/>
    </location>
</feature>
<accession>A0A3A1R493</accession>